<evidence type="ECO:0000313" key="1">
    <source>
        <dbReference type="EMBL" id="MBK8891687.1"/>
    </source>
</evidence>
<proteinExistence type="predicted"/>
<dbReference type="EMBL" id="JADKBR010000019">
    <property type="protein sequence ID" value="MBK8891687.1"/>
    <property type="molecule type" value="Genomic_DNA"/>
</dbReference>
<name>A0A9D7LWW2_9RHOO</name>
<gene>
    <name evidence="1" type="ORF">IPN75_15585</name>
</gene>
<dbReference type="Proteomes" id="UP000808146">
    <property type="component" value="Unassembled WGS sequence"/>
</dbReference>
<organism evidence="1 2">
    <name type="scientific">Candidatus Dechloromonas phosphorivorans</name>
    <dbReference type="NCBI Taxonomy" id="2899244"/>
    <lineage>
        <taxon>Bacteria</taxon>
        <taxon>Pseudomonadati</taxon>
        <taxon>Pseudomonadota</taxon>
        <taxon>Betaproteobacteria</taxon>
        <taxon>Rhodocyclales</taxon>
        <taxon>Azonexaceae</taxon>
        <taxon>Dechloromonas</taxon>
    </lineage>
</organism>
<comment type="caution">
    <text evidence="1">The sequence shown here is derived from an EMBL/GenBank/DDBJ whole genome shotgun (WGS) entry which is preliminary data.</text>
</comment>
<accession>A0A9D7LWW2</accession>
<evidence type="ECO:0000313" key="2">
    <source>
        <dbReference type="Proteomes" id="UP000808146"/>
    </source>
</evidence>
<reference evidence="1" key="1">
    <citation type="submission" date="2020-10" db="EMBL/GenBank/DDBJ databases">
        <title>Connecting structure to function with the recovery of over 1000 high-quality activated sludge metagenome-assembled genomes encoding full-length rRNA genes using long-read sequencing.</title>
        <authorList>
            <person name="Singleton C.M."/>
            <person name="Petriglieri F."/>
            <person name="Kristensen J.M."/>
            <person name="Kirkegaard R.H."/>
            <person name="Michaelsen T.Y."/>
            <person name="Andersen M.H."/>
            <person name="Karst S.M."/>
            <person name="Dueholm M.S."/>
            <person name="Nielsen P.H."/>
            <person name="Albertsen M."/>
        </authorList>
    </citation>
    <scope>NUCLEOTIDE SEQUENCE</scope>
    <source>
        <strain evidence="1">OdNE_18-Q3-R46-58_BAT3C.305</strain>
    </source>
</reference>
<protein>
    <submittedName>
        <fullName evidence="1">Uncharacterized protein</fullName>
    </submittedName>
</protein>
<dbReference type="AlphaFoldDB" id="A0A9D7LWW2"/>
<sequence>MTCGIAVAADIPLVDGTHWVKSTEEVKKAYLVGVSNVIQLEVAYQADNPTPEGRSLAPRAAKGMTGQTLSGVLESLDKWYGAHPEQLQRPVLETIWFEMVVPGLKTNK</sequence>